<dbReference type="Proteomes" id="UP000823613">
    <property type="component" value="Unassembled WGS sequence"/>
</dbReference>
<dbReference type="EC" id="3.4.11.18" evidence="6 7"/>
<feature type="binding site" evidence="6">
    <location>
        <position position="170"/>
    </location>
    <ligand>
        <name>a divalent metal cation</name>
        <dbReference type="ChEBI" id="CHEBI:60240"/>
        <label>2</label>
        <note>catalytic</note>
    </ligand>
</feature>
<evidence type="ECO:0000256" key="4">
    <source>
        <dbReference type="ARBA" id="ARBA00022723"/>
    </source>
</evidence>
<dbReference type="GO" id="GO:0004239">
    <property type="term" value="F:initiator methionyl aminopeptidase activity"/>
    <property type="evidence" value="ECO:0007669"/>
    <property type="project" value="UniProtKB-UniRule"/>
</dbReference>
<evidence type="ECO:0000256" key="1">
    <source>
        <dbReference type="ARBA" id="ARBA00002521"/>
    </source>
</evidence>
<feature type="binding site" evidence="6">
    <location>
        <position position="107"/>
    </location>
    <ligand>
        <name>a divalent metal cation</name>
        <dbReference type="ChEBI" id="CHEBI:60240"/>
        <label>2</label>
        <note>catalytic</note>
    </ligand>
</feature>
<feature type="binding site" evidence="6">
    <location>
        <position position="177"/>
    </location>
    <ligand>
        <name>substrate</name>
    </ligand>
</feature>
<evidence type="ECO:0000313" key="9">
    <source>
        <dbReference type="EMBL" id="MBO8427654.1"/>
    </source>
</evidence>
<gene>
    <name evidence="6 9" type="primary">map</name>
    <name evidence="9" type="ORF">IAC58_03780</name>
</gene>
<comment type="similarity">
    <text evidence="6">Belongs to the peptidase M24A family. Methionine aminopeptidase type 1 subfamily.</text>
</comment>
<feature type="binding site" evidence="6">
    <location>
        <position position="234"/>
    </location>
    <ligand>
        <name>a divalent metal cation</name>
        <dbReference type="ChEBI" id="CHEBI:60240"/>
        <label>1</label>
    </ligand>
</feature>
<dbReference type="AlphaFoldDB" id="A0A9D9GWT0"/>
<evidence type="ECO:0000259" key="8">
    <source>
        <dbReference type="Pfam" id="PF00557"/>
    </source>
</evidence>
<reference evidence="9" key="2">
    <citation type="journal article" date="2021" name="PeerJ">
        <title>Extensive microbial diversity within the chicken gut microbiome revealed by metagenomics and culture.</title>
        <authorList>
            <person name="Gilroy R."/>
            <person name="Ravi A."/>
            <person name="Getino M."/>
            <person name="Pursley I."/>
            <person name="Horton D.L."/>
            <person name="Alikhan N.F."/>
            <person name="Baker D."/>
            <person name="Gharbi K."/>
            <person name="Hall N."/>
            <person name="Watson M."/>
            <person name="Adriaenssens E.M."/>
            <person name="Foster-Nyarko E."/>
            <person name="Jarju S."/>
            <person name="Secka A."/>
            <person name="Antonio M."/>
            <person name="Oren A."/>
            <person name="Chaudhuri R.R."/>
            <person name="La Ragione R."/>
            <person name="Hildebrand F."/>
            <person name="Pallen M.J."/>
        </authorList>
    </citation>
    <scope>NUCLEOTIDE SEQUENCE</scope>
    <source>
        <strain evidence="9">11159</strain>
    </source>
</reference>
<feature type="domain" description="Peptidase M24" evidence="8">
    <location>
        <begin position="13"/>
        <end position="240"/>
    </location>
</feature>
<comment type="cofactor">
    <cofactor evidence="6">
        <name>Co(2+)</name>
        <dbReference type="ChEBI" id="CHEBI:48828"/>
    </cofactor>
    <cofactor evidence="6">
        <name>Zn(2+)</name>
        <dbReference type="ChEBI" id="CHEBI:29105"/>
    </cofactor>
    <cofactor evidence="6">
        <name>Mn(2+)</name>
        <dbReference type="ChEBI" id="CHEBI:29035"/>
    </cofactor>
    <cofactor evidence="6">
        <name>Fe(2+)</name>
        <dbReference type="ChEBI" id="CHEBI:29033"/>
    </cofactor>
    <text evidence="6">Binds 2 divalent metal cations per subunit. Has a high-affinity and a low affinity metal-binding site. The true nature of the physiological cofactor is under debate. The enzyme is active with cobalt, zinc, manganese or divalent iron ions. Most likely, methionine aminopeptidases function as mononuclear Fe(2+)-metalloproteases under physiological conditions, and the catalytically relevant metal-binding site has been assigned to the histidine-containing high-affinity site.</text>
</comment>
<dbReference type="GO" id="GO:0005829">
    <property type="term" value="C:cytosol"/>
    <property type="evidence" value="ECO:0007669"/>
    <property type="project" value="TreeGrafter"/>
</dbReference>
<evidence type="ECO:0000256" key="5">
    <source>
        <dbReference type="ARBA" id="ARBA00022801"/>
    </source>
</evidence>
<dbReference type="InterPro" id="IPR036005">
    <property type="entry name" value="Creatinase/aminopeptidase-like"/>
</dbReference>
<comment type="caution">
    <text evidence="9">The sequence shown here is derived from an EMBL/GenBank/DDBJ whole genome shotgun (WGS) entry which is preliminary data.</text>
</comment>
<evidence type="ECO:0000256" key="2">
    <source>
        <dbReference type="ARBA" id="ARBA00022438"/>
    </source>
</evidence>
<comment type="catalytic activity">
    <reaction evidence="6 7">
        <text>Release of N-terminal amino acids, preferentially methionine, from peptides and arylamides.</text>
        <dbReference type="EC" id="3.4.11.18"/>
    </reaction>
</comment>
<dbReference type="EMBL" id="JADIMY010000078">
    <property type="protein sequence ID" value="MBO8427654.1"/>
    <property type="molecule type" value="Genomic_DNA"/>
</dbReference>
<feature type="binding site" evidence="6">
    <location>
        <position position="234"/>
    </location>
    <ligand>
        <name>a divalent metal cation</name>
        <dbReference type="ChEBI" id="CHEBI:60240"/>
        <label>2</label>
        <note>catalytic</note>
    </ligand>
</feature>
<comment type="function">
    <text evidence="1 6">Removes the N-terminal methionine from nascent proteins. The N-terminal methionine is often cleaved when the second residue in the primary sequence is small and uncharged (Met-Ala-, Cys, Gly, Pro, Ser, Thr, or Val). Requires deformylation of the N(alpha)-formylated initiator methionine before it can be hydrolyzed.</text>
</comment>
<proteinExistence type="inferred from homology"/>
<dbReference type="InterPro" id="IPR000994">
    <property type="entry name" value="Pept_M24"/>
</dbReference>
<dbReference type="Pfam" id="PF00557">
    <property type="entry name" value="Peptidase_M24"/>
    <property type="match status" value="1"/>
</dbReference>
<evidence type="ECO:0000256" key="7">
    <source>
        <dbReference type="RuleBase" id="RU003653"/>
    </source>
</evidence>
<keyword evidence="4 6" id="KW-0479">Metal-binding</keyword>
<keyword evidence="2 6" id="KW-0031">Aminopeptidase</keyword>
<sequence length="256" mass="28095">MSIIIKSKREIALIKEAGKIIIELFDILKAHSVPGISTYELDRIANTFIESRGGKASSYKYEGFPGHICISVNDTLIHGIPSKKIILKEGDIVSYDILVTKNGYTADAARTFPVGKVSSEASRLIEVTKESFFKGVKEVRPNNHIGDISNAIESYVHSKGYSLNEDFSGHGVGREVHEDPYVPNTGLPHTGPILKEGMTIAIEPMVNEGSKEVKILEDGWTTKTIDGKLSCHYENTVAVTSDGYEILTLKEGEEIN</sequence>
<protein>
    <recommendedName>
        <fullName evidence="6 7">Methionine aminopeptidase</fullName>
        <shortName evidence="6">MAP</shortName>
        <shortName evidence="6">MetAP</shortName>
        <ecNumber evidence="6 7">3.4.11.18</ecNumber>
    </recommendedName>
    <alternativeName>
        <fullName evidence="6">Peptidase M</fullName>
    </alternativeName>
</protein>
<feature type="binding site" evidence="6">
    <location>
        <position position="78"/>
    </location>
    <ligand>
        <name>substrate</name>
    </ligand>
</feature>
<feature type="binding site" evidence="6">
    <location>
        <position position="203"/>
    </location>
    <ligand>
        <name>a divalent metal cation</name>
        <dbReference type="ChEBI" id="CHEBI:60240"/>
        <label>2</label>
        <note>catalytic</note>
    </ligand>
</feature>
<feature type="binding site" evidence="6">
    <location>
        <position position="107"/>
    </location>
    <ligand>
        <name>a divalent metal cation</name>
        <dbReference type="ChEBI" id="CHEBI:60240"/>
        <label>1</label>
    </ligand>
</feature>
<dbReference type="InterPro" id="IPR001714">
    <property type="entry name" value="Pept_M24_MAP"/>
</dbReference>
<dbReference type="PANTHER" id="PTHR43330">
    <property type="entry name" value="METHIONINE AMINOPEPTIDASE"/>
    <property type="match status" value="1"/>
</dbReference>
<comment type="subunit">
    <text evidence="6">Monomer.</text>
</comment>
<evidence type="ECO:0000313" key="10">
    <source>
        <dbReference type="Proteomes" id="UP000823613"/>
    </source>
</evidence>
<dbReference type="PRINTS" id="PR00599">
    <property type="entry name" value="MAPEPTIDASE"/>
</dbReference>
<dbReference type="CDD" id="cd01086">
    <property type="entry name" value="MetAP1"/>
    <property type="match status" value="1"/>
</dbReference>
<evidence type="ECO:0000256" key="3">
    <source>
        <dbReference type="ARBA" id="ARBA00022670"/>
    </source>
</evidence>
<dbReference type="NCBIfam" id="TIGR00500">
    <property type="entry name" value="met_pdase_I"/>
    <property type="match status" value="1"/>
</dbReference>
<name>A0A9D9GWT0_9BACL</name>
<accession>A0A9D9GWT0</accession>
<evidence type="ECO:0000256" key="6">
    <source>
        <dbReference type="HAMAP-Rule" id="MF_01974"/>
    </source>
</evidence>
<dbReference type="GO" id="GO:0046872">
    <property type="term" value="F:metal ion binding"/>
    <property type="evidence" value="ECO:0007669"/>
    <property type="project" value="UniProtKB-UniRule"/>
</dbReference>
<organism evidence="9 10">
    <name type="scientific">Candidatus Onthovivens merdipullorum</name>
    <dbReference type="NCBI Taxonomy" id="2840889"/>
    <lineage>
        <taxon>Bacteria</taxon>
        <taxon>Bacillati</taxon>
        <taxon>Bacillota</taxon>
        <taxon>Bacilli</taxon>
        <taxon>Bacillales</taxon>
        <taxon>Candidatus Onthovivens</taxon>
    </lineage>
</organism>
<keyword evidence="5 6" id="KW-0378">Hydrolase</keyword>
<dbReference type="GO" id="GO:0070006">
    <property type="term" value="F:metalloaminopeptidase activity"/>
    <property type="evidence" value="ECO:0007669"/>
    <property type="project" value="UniProtKB-UniRule"/>
</dbReference>
<feature type="binding site" evidence="6">
    <location>
        <position position="96"/>
    </location>
    <ligand>
        <name>a divalent metal cation</name>
        <dbReference type="ChEBI" id="CHEBI:60240"/>
        <label>1</label>
    </ligand>
</feature>
<dbReference type="SUPFAM" id="SSF55920">
    <property type="entry name" value="Creatinase/aminopeptidase"/>
    <property type="match status" value="1"/>
</dbReference>
<dbReference type="Gene3D" id="3.90.230.10">
    <property type="entry name" value="Creatinase/methionine aminopeptidase superfamily"/>
    <property type="match status" value="1"/>
</dbReference>
<reference evidence="9" key="1">
    <citation type="submission" date="2020-10" db="EMBL/GenBank/DDBJ databases">
        <authorList>
            <person name="Gilroy R."/>
        </authorList>
    </citation>
    <scope>NUCLEOTIDE SEQUENCE</scope>
    <source>
        <strain evidence="9">11159</strain>
    </source>
</reference>
<dbReference type="InterPro" id="IPR002467">
    <property type="entry name" value="Pept_M24A_MAP1"/>
</dbReference>
<dbReference type="HAMAP" id="MF_01974">
    <property type="entry name" value="MetAP_1"/>
    <property type="match status" value="1"/>
</dbReference>
<dbReference type="PANTHER" id="PTHR43330:SF27">
    <property type="entry name" value="METHIONINE AMINOPEPTIDASE"/>
    <property type="match status" value="1"/>
</dbReference>
<dbReference type="GO" id="GO:0006508">
    <property type="term" value="P:proteolysis"/>
    <property type="evidence" value="ECO:0007669"/>
    <property type="project" value="UniProtKB-KW"/>
</dbReference>
<keyword evidence="3 6" id="KW-0645">Protease</keyword>